<dbReference type="OrthoDB" id="6365867at2759"/>
<evidence type="ECO:0000259" key="3">
    <source>
        <dbReference type="PROSITE" id="PS50835"/>
    </source>
</evidence>
<dbReference type="InterPro" id="IPR036179">
    <property type="entry name" value="Ig-like_dom_sf"/>
</dbReference>
<evidence type="ECO:0000256" key="1">
    <source>
        <dbReference type="SAM" id="Phobius"/>
    </source>
</evidence>
<evidence type="ECO:0000256" key="2">
    <source>
        <dbReference type="SAM" id="SignalP"/>
    </source>
</evidence>
<dbReference type="Proteomes" id="UP000694843">
    <property type="component" value="Unplaced"/>
</dbReference>
<dbReference type="InterPro" id="IPR007110">
    <property type="entry name" value="Ig-like_dom"/>
</dbReference>
<proteinExistence type="predicted"/>
<dbReference type="RefSeq" id="XP_047739235.1">
    <property type="nucleotide sequence ID" value="XM_047883279.1"/>
</dbReference>
<dbReference type="KEGG" id="hazt:125178759"/>
<feature type="signal peptide" evidence="2">
    <location>
        <begin position="1"/>
        <end position="19"/>
    </location>
</feature>
<feature type="chain" id="PRO_5037754821" evidence="2">
    <location>
        <begin position="20"/>
        <end position="296"/>
    </location>
</feature>
<dbReference type="SUPFAM" id="SSF48726">
    <property type="entry name" value="Immunoglobulin"/>
    <property type="match status" value="2"/>
</dbReference>
<reference evidence="5" key="1">
    <citation type="submission" date="2025-08" db="UniProtKB">
        <authorList>
            <consortium name="RefSeq"/>
        </authorList>
    </citation>
    <scope>IDENTIFICATION</scope>
    <source>
        <tissue evidence="5">Whole organism</tissue>
    </source>
</reference>
<dbReference type="Gene3D" id="2.60.40.10">
    <property type="entry name" value="Immunoglobulins"/>
    <property type="match status" value="2"/>
</dbReference>
<dbReference type="InterPro" id="IPR013783">
    <property type="entry name" value="Ig-like_fold"/>
</dbReference>
<keyword evidence="1" id="KW-1133">Transmembrane helix</keyword>
<sequence length="296" mass="31801">MRLELLIAVLLSLLAASEGIRVVEVVVPAVVTAGQAVVLECRYEEEGDKLYTLKWWRGDDQFYQLVPPKRSYYHASGVSVNMSATEHLNPYGSKGLERVMLEPVSLDAAGVYKCEVMADQTFHTVSQQANMTVVYVPDGLPAMYGMEEALQVRSGQRVLLNCSTPPASPPPVITWLVNGKRAPTDWSVSYAPQLRGAGSPPVRVSSTLDFYIPPGLLGGDGLHVDCVARQTLSGYHQTTSVVLPQERLAFSWLFSSGRGSAALLPCAALLVACAVAAVLLRLDSAPVIAGAPAAKY</sequence>
<feature type="domain" description="Ig-like" evidence="3">
    <location>
        <begin position="141"/>
        <end position="242"/>
    </location>
</feature>
<dbReference type="OMA" id="LECRYEE"/>
<dbReference type="GeneID" id="125178759"/>
<dbReference type="PROSITE" id="PS50835">
    <property type="entry name" value="IG_LIKE"/>
    <property type="match status" value="2"/>
</dbReference>
<organism evidence="4 5">
    <name type="scientific">Hyalella azteca</name>
    <name type="common">Amphipod</name>
    <dbReference type="NCBI Taxonomy" id="294128"/>
    <lineage>
        <taxon>Eukaryota</taxon>
        <taxon>Metazoa</taxon>
        <taxon>Ecdysozoa</taxon>
        <taxon>Arthropoda</taxon>
        <taxon>Crustacea</taxon>
        <taxon>Multicrustacea</taxon>
        <taxon>Malacostraca</taxon>
        <taxon>Eumalacostraca</taxon>
        <taxon>Peracarida</taxon>
        <taxon>Amphipoda</taxon>
        <taxon>Senticaudata</taxon>
        <taxon>Talitrida</taxon>
        <taxon>Talitroidea</taxon>
        <taxon>Hyalellidae</taxon>
        <taxon>Hyalella</taxon>
    </lineage>
</organism>
<feature type="domain" description="Ig-like" evidence="3">
    <location>
        <begin position="20"/>
        <end position="132"/>
    </location>
</feature>
<feature type="transmembrane region" description="Helical" evidence="1">
    <location>
        <begin position="261"/>
        <end position="280"/>
    </location>
</feature>
<keyword evidence="1" id="KW-0472">Membrane</keyword>
<evidence type="ECO:0000313" key="4">
    <source>
        <dbReference type="Proteomes" id="UP000694843"/>
    </source>
</evidence>
<gene>
    <name evidence="5" type="primary">LOC125178759</name>
</gene>
<accession>A0A979FSV7</accession>
<dbReference type="SMART" id="SM00409">
    <property type="entry name" value="IG"/>
    <property type="match status" value="2"/>
</dbReference>
<keyword evidence="2" id="KW-0732">Signal</keyword>
<dbReference type="PANTHER" id="PTHR21261:SF15">
    <property type="entry name" value="BEATEN PATH IIIA, ISOFORM D-RELATED"/>
    <property type="match status" value="1"/>
</dbReference>
<name>A0A979FSV7_HYAAZ</name>
<dbReference type="AlphaFoldDB" id="A0A979FSV7"/>
<evidence type="ECO:0000313" key="5">
    <source>
        <dbReference type="RefSeq" id="XP_047739235.1"/>
    </source>
</evidence>
<keyword evidence="1" id="KW-0812">Transmembrane</keyword>
<protein>
    <submittedName>
        <fullName evidence="5">Uncharacterized protein LOC125178759</fullName>
    </submittedName>
</protein>
<dbReference type="InterPro" id="IPR003599">
    <property type="entry name" value="Ig_sub"/>
</dbReference>
<keyword evidence="4" id="KW-1185">Reference proteome</keyword>
<dbReference type="PANTHER" id="PTHR21261">
    <property type="entry name" value="BEAT PROTEIN"/>
    <property type="match status" value="1"/>
</dbReference>